<evidence type="ECO:0008006" key="4">
    <source>
        <dbReference type="Google" id="ProtNLM"/>
    </source>
</evidence>
<evidence type="ECO:0000256" key="1">
    <source>
        <dbReference type="SAM" id="SignalP"/>
    </source>
</evidence>
<dbReference type="Proteomes" id="UP000266701">
    <property type="component" value="Unassembled WGS sequence"/>
</dbReference>
<evidence type="ECO:0000313" key="2">
    <source>
        <dbReference type="EMBL" id="RGP89893.1"/>
    </source>
</evidence>
<organism evidence="2 3">
    <name type="scientific">Vibrio cholerae</name>
    <dbReference type="NCBI Taxonomy" id="666"/>
    <lineage>
        <taxon>Bacteria</taxon>
        <taxon>Pseudomonadati</taxon>
        <taxon>Pseudomonadota</taxon>
        <taxon>Gammaproteobacteria</taxon>
        <taxon>Vibrionales</taxon>
        <taxon>Vibrionaceae</taxon>
        <taxon>Vibrio</taxon>
    </lineage>
</organism>
<sequence length="152" mass="16871">MKKLTLAVIASLGLLSNALMANEIPKADATDYEILMQSLNITCPSCELALSSTLKAMNQQCGFPLTEENFRFVATSHPAYAFSMTANSLLKEDAKQRFNKVLVDNVNCWNADIWIESIKSTMSDDKYFNSIFTNSDNSYNSFVSILNSSQGK</sequence>
<protein>
    <recommendedName>
        <fullName evidence="4">HMA domain-containing protein</fullName>
    </recommendedName>
</protein>
<dbReference type="EMBL" id="MCBA01000067">
    <property type="protein sequence ID" value="RGP89893.1"/>
    <property type="molecule type" value="Genomic_DNA"/>
</dbReference>
<evidence type="ECO:0000313" key="3">
    <source>
        <dbReference type="Proteomes" id="UP000266701"/>
    </source>
</evidence>
<dbReference type="AlphaFoldDB" id="A0A395TYT2"/>
<gene>
    <name evidence="2" type="ORF">BC353_10050</name>
</gene>
<feature type="signal peptide" evidence="1">
    <location>
        <begin position="1"/>
        <end position="21"/>
    </location>
</feature>
<feature type="chain" id="PRO_5030071431" description="HMA domain-containing protein" evidence="1">
    <location>
        <begin position="22"/>
        <end position="152"/>
    </location>
</feature>
<reference evidence="2 3" key="1">
    <citation type="journal article" date="2017" name="Emerg. Infect. Dis.">
        <title>Carbapenemase VCC-1-Producing Vibrio cholerae in Coastal Waters of Germany.</title>
        <authorList>
            <person name="Hammerl J.A."/>
            <person name="Jackel C."/>
            <person name="Bortolaia V."/>
            <person name="Schwartz K."/>
            <person name="Bier N."/>
            <person name="Hendriksen R.S."/>
            <person name="Guerra B."/>
            <person name="Strauch E."/>
        </authorList>
    </citation>
    <scope>NUCLEOTIDE SEQUENCE [LARGE SCALE GENOMIC DNA]</scope>
    <source>
        <strain evidence="2 3">VN-2825</strain>
    </source>
</reference>
<comment type="caution">
    <text evidence="2">The sequence shown here is derived from an EMBL/GenBank/DDBJ whole genome shotgun (WGS) entry which is preliminary data.</text>
</comment>
<name>A0A395TYT2_VIBCL</name>
<accession>A0A395TYT2</accession>
<proteinExistence type="predicted"/>
<keyword evidence="1" id="KW-0732">Signal</keyword>